<organism evidence="2 3">
    <name type="scientific">Actinacidiphila acididurans</name>
    <dbReference type="NCBI Taxonomy" id="2784346"/>
    <lineage>
        <taxon>Bacteria</taxon>
        <taxon>Bacillati</taxon>
        <taxon>Actinomycetota</taxon>
        <taxon>Actinomycetes</taxon>
        <taxon>Kitasatosporales</taxon>
        <taxon>Streptomycetaceae</taxon>
        <taxon>Actinacidiphila</taxon>
    </lineage>
</organism>
<feature type="region of interest" description="Disordered" evidence="1">
    <location>
        <begin position="146"/>
        <end position="173"/>
    </location>
</feature>
<evidence type="ECO:0000313" key="2">
    <source>
        <dbReference type="EMBL" id="MBM9507585.1"/>
    </source>
</evidence>
<reference evidence="2 3" key="1">
    <citation type="submission" date="2021-01" db="EMBL/GenBank/DDBJ databases">
        <title>Streptomyces acididurans sp. nov., isolated from a peat swamp forest soil.</title>
        <authorList>
            <person name="Chantavorakit T."/>
            <person name="Duangmal K."/>
        </authorList>
    </citation>
    <scope>NUCLEOTIDE SEQUENCE [LARGE SCALE GENOMIC DNA]</scope>
    <source>
        <strain evidence="2 3">KK5PA1</strain>
    </source>
</reference>
<evidence type="ECO:0000313" key="3">
    <source>
        <dbReference type="Proteomes" id="UP000749040"/>
    </source>
</evidence>
<keyword evidence="3" id="KW-1185">Reference proteome</keyword>
<name>A0ABS2TW68_9ACTN</name>
<protein>
    <recommendedName>
        <fullName evidence="4">DUF222 domain-containing protein</fullName>
    </recommendedName>
</protein>
<gene>
    <name evidence="2" type="ORF">ITX44_24190</name>
</gene>
<evidence type="ECO:0000256" key="1">
    <source>
        <dbReference type="SAM" id="MobiDB-lite"/>
    </source>
</evidence>
<accession>A0ABS2TW68</accession>
<comment type="caution">
    <text evidence="2">The sequence shown here is derived from an EMBL/GenBank/DDBJ whole genome shotgun (WGS) entry which is preliminary data.</text>
</comment>
<dbReference type="Proteomes" id="UP000749040">
    <property type="component" value="Unassembled WGS sequence"/>
</dbReference>
<evidence type="ECO:0008006" key="4">
    <source>
        <dbReference type="Google" id="ProtNLM"/>
    </source>
</evidence>
<dbReference type="RefSeq" id="WP_205359440.1">
    <property type="nucleotide sequence ID" value="NZ_JADKYB010000013.1"/>
</dbReference>
<dbReference type="EMBL" id="JADKYB010000013">
    <property type="protein sequence ID" value="MBM9507585.1"/>
    <property type="molecule type" value="Genomic_DNA"/>
</dbReference>
<proteinExistence type="predicted"/>
<sequence>MDPHDAAPDEPAEHLRFAAWLRDLEQVADADEAALVGAVLRDPDRVMAESAVVRHLDRRAGDLHLGPAWEPWAESMARATTGRPFLARRLREWALLRAIALRRPWCSDALLAASDWLQRKAAATPNATALEILAEHGRTRRIRNAARTGLRESAHRTVPRPAPGSLSEGGTGD</sequence>